<comment type="caution">
    <text evidence="1">The sequence shown here is derived from an EMBL/GenBank/DDBJ whole genome shotgun (WGS) entry which is preliminary data.</text>
</comment>
<proteinExistence type="predicted"/>
<accession>A0ABR8EP75</accession>
<keyword evidence="2" id="KW-1185">Reference proteome</keyword>
<dbReference type="Proteomes" id="UP000641954">
    <property type="component" value="Unassembled WGS sequence"/>
</dbReference>
<protein>
    <submittedName>
        <fullName evidence="1">Uncharacterized protein</fullName>
    </submittedName>
</protein>
<dbReference type="RefSeq" id="WP_190880786.1">
    <property type="nucleotide sequence ID" value="NZ_JACJSK010000091.1"/>
</dbReference>
<sequence length="50" mass="5897">MVEQLSDHPVLVISSIFPAIARPIYRYLSPNLQQFSFWQKTVQVPLRPVW</sequence>
<evidence type="ECO:0000313" key="1">
    <source>
        <dbReference type="EMBL" id="MBD2547768.1"/>
    </source>
</evidence>
<organism evidence="1 2">
    <name type="scientific">Planktothricoides raciborskii FACHB-1370</name>
    <dbReference type="NCBI Taxonomy" id="2949576"/>
    <lineage>
        <taxon>Bacteria</taxon>
        <taxon>Bacillati</taxon>
        <taxon>Cyanobacteriota</taxon>
        <taxon>Cyanophyceae</taxon>
        <taxon>Oscillatoriophycideae</taxon>
        <taxon>Oscillatoriales</taxon>
        <taxon>Oscillatoriaceae</taxon>
        <taxon>Planktothricoides</taxon>
    </lineage>
</organism>
<name>A0ABR8EP75_9CYAN</name>
<reference evidence="1 2" key="1">
    <citation type="journal article" date="2020" name="ISME J.">
        <title>Comparative genomics reveals insights into cyanobacterial evolution and habitat adaptation.</title>
        <authorList>
            <person name="Chen M.Y."/>
            <person name="Teng W.K."/>
            <person name="Zhao L."/>
            <person name="Hu C.X."/>
            <person name="Zhou Y.K."/>
            <person name="Han B.P."/>
            <person name="Song L.R."/>
            <person name="Shu W.S."/>
        </authorList>
    </citation>
    <scope>NUCLEOTIDE SEQUENCE [LARGE SCALE GENOMIC DNA]</scope>
    <source>
        <strain evidence="1 2">FACHB-1370</strain>
    </source>
</reference>
<evidence type="ECO:0000313" key="2">
    <source>
        <dbReference type="Proteomes" id="UP000641954"/>
    </source>
</evidence>
<dbReference type="EMBL" id="JACJSK010000091">
    <property type="protein sequence ID" value="MBD2547768.1"/>
    <property type="molecule type" value="Genomic_DNA"/>
</dbReference>
<gene>
    <name evidence="1" type="ORF">H6G72_28900</name>
</gene>